<sequence>MLSERQVSLITPRSGVAADVGALRGPARLRSRSLGRVSA</sequence>
<evidence type="ECO:0000313" key="2">
    <source>
        <dbReference type="Proteomes" id="UP000553766"/>
    </source>
</evidence>
<proteinExistence type="predicted"/>
<protein>
    <submittedName>
        <fullName evidence="1">Uncharacterized protein</fullName>
    </submittedName>
</protein>
<dbReference type="Proteomes" id="UP000553766">
    <property type="component" value="Unassembled WGS sequence"/>
</dbReference>
<accession>A0A840WRV9</accession>
<keyword evidence="2" id="KW-1185">Reference proteome</keyword>
<evidence type="ECO:0000313" key="1">
    <source>
        <dbReference type="EMBL" id="MBB5516773.1"/>
    </source>
</evidence>
<reference evidence="1 2" key="1">
    <citation type="submission" date="2020-08" db="EMBL/GenBank/DDBJ databases">
        <title>Genomic Encyclopedia of Type Strains, Phase IV (KMG-IV): sequencing the most valuable type-strain genomes for metagenomic binning, comparative biology and taxonomic classification.</title>
        <authorList>
            <person name="Goeker M."/>
        </authorList>
    </citation>
    <scope>NUCLEOTIDE SEQUENCE [LARGE SCALE GENOMIC DNA]</scope>
    <source>
        <strain evidence="1 2">DSM 103377</strain>
    </source>
</reference>
<name>A0A840WRV9_9RHOB</name>
<organism evidence="1 2">
    <name type="scientific">Rubricella aquisinus</name>
    <dbReference type="NCBI Taxonomy" id="2028108"/>
    <lineage>
        <taxon>Bacteria</taxon>
        <taxon>Pseudomonadati</taxon>
        <taxon>Pseudomonadota</taxon>
        <taxon>Alphaproteobacteria</taxon>
        <taxon>Rhodobacterales</taxon>
        <taxon>Paracoccaceae</taxon>
        <taxon>Rubricella</taxon>
    </lineage>
</organism>
<gene>
    <name evidence="1" type="ORF">FHS89_002815</name>
</gene>
<dbReference type="AlphaFoldDB" id="A0A840WRV9"/>
<dbReference type="EMBL" id="JACIJS010000009">
    <property type="protein sequence ID" value="MBB5516773.1"/>
    <property type="molecule type" value="Genomic_DNA"/>
</dbReference>
<comment type="caution">
    <text evidence="1">The sequence shown here is derived from an EMBL/GenBank/DDBJ whole genome shotgun (WGS) entry which is preliminary data.</text>
</comment>